<organism evidence="1 2">
    <name type="scientific">Chaenocephalus aceratus</name>
    <name type="common">Blackfin icefish</name>
    <name type="synonym">Chaenichthys aceratus</name>
    <dbReference type="NCBI Taxonomy" id="36190"/>
    <lineage>
        <taxon>Eukaryota</taxon>
        <taxon>Metazoa</taxon>
        <taxon>Chordata</taxon>
        <taxon>Craniata</taxon>
        <taxon>Vertebrata</taxon>
        <taxon>Euteleostomi</taxon>
        <taxon>Actinopterygii</taxon>
        <taxon>Neopterygii</taxon>
        <taxon>Teleostei</taxon>
        <taxon>Neoteleostei</taxon>
        <taxon>Acanthomorphata</taxon>
        <taxon>Eupercaria</taxon>
        <taxon>Perciformes</taxon>
        <taxon>Notothenioidei</taxon>
        <taxon>Channichthyidae</taxon>
        <taxon>Chaenocephalus</taxon>
    </lineage>
</organism>
<comment type="caution">
    <text evidence="1">The sequence shown here is derived from an EMBL/GenBank/DDBJ whole genome shotgun (WGS) entry which is preliminary data.</text>
</comment>
<gene>
    <name evidence="1" type="ORF">KUCAC02_004292</name>
</gene>
<dbReference type="Proteomes" id="UP001057452">
    <property type="component" value="Chromosome 10"/>
</dbReference>
<keyword evidence="2" id="KW-1185">Reference proteome</keyword>
<name>A0ACB9WZT0_CHAAC</name>
<proteinExistence type="predicted"/>
<dbReference type="EMBL" id="CM043794">
    <property type="protein sequence ID" value="KAI4819011.1"/>
    <property type="molecule type" value="Genomic_DNA"/>
</dbReference>
<sequence>SPSEHWRHEQVVLSVSNRKLSQQQQLIVVLRPSVAPSPSVLPRPVFSSQRAPHPGATVMERQHVDNKLPSPLGLGLNAQPPSGTPGLTRSEVGGGEERWDVRLTETTEWQREKWQREGSNKMRFRGLAPGASEHKPPLALFGLLLDISVSRKDWVVFQRRRPLFLRLSFFA</sequence>
<reference evidence="1" key="1">
    <citation type="submission" date="2022-05" db="EMBL/GenBank/DDBJ databases">
        <title>Chromosome-level genome of Chaenocephalus aceratus.</title>
        <authorList>
            <person name="Park H."/>
        </authorList>
    </citation>
    <scope>NUCLEOTIDE SEQUENCE</scope>
    <source>
        <strain evidence="1">KU_202001</strain>
    </source>
</reference>
<protein>
    <submittedName>
        <fullName evidence="1">Uncharacterized protein</fullName>
    </submittedName>
</protein>
<feature type="non-terminal residue" evidence="1">
    <location>
        <position position="171"/>
    </location>
</feature>
<accession>A0ACB9WZT0</accession>
<feature type="non-terminal residue" evidence="1">
    <location>
        <position position="1"/>
    </location>
</feature>
<evidence type="ECO:0000313" key="1">
    <source>
        <dbReference type="EMBL" id="KAI4819011.1"/>
    </source>
</evidence>
<evidence type="ECO:0000313" key="2">
    <source>
        <dbReference type="Proteomes" id="UP001057452"/>
    </source>
</evidence>